<evidence type="ECO:0000256" key="1">
    <source>
        <dbReference type="SAM" id="MobiDB-lite"/>
    </source>
</evidence>
<reference evidence="3" key="1">
    <citation type="journal article" date="2021" name="PeerJ">
        <title>Extensive microbial diversity within the chicken gut microbiome revealed by metagenomics and culture.</title>
        <authorList>
            <person name="Gilroy R."/>
            <person name="Ravi A."/>
            <person name="Getino M."/>
            <person name="Pursley I."/>
            <person name="Horton D.L."/>
            <person name="Alikhan N.F."/>
            <person name="Baker D."/>
            <person name="Gharbi K."/>
            <person name="Hall N."/>
            <person name="Watson M."/>
            <person name="Adriaenssens E.M."/>
            <person name="Foster-Nyarko E."/>
            <person name="Jarju S."/>
            <person name="Secka A."/>
            <person name="Antonio M."/>
            <person name="Oren A."/>
            <person name="Chaudhuri R.R."/>
            <person name="La Ragione R."/>
            <person name="Hildebrand F."/>
            <person name="Pallen M.J."/>
        </authorList>
    </citation>
    <scope>NUCLEOTIDE SEQUENCE</scope>
    <source>
        <strain evidence="3">ChiGjej5B5-22894</strain>
    </source>
</reference>
<dbReference type="AlphaFoldDB" id="A0A921MU95"/>
<proteinExistence type="predicted"/>
<feature type="chain" id="PRO_5037065036" description="Lipoprotein" evidence="2">
    <location>
        <begin position="25"/>
        <end position="272"/>
    </location>
</feature>
<name>A0A921MU95_9MICO</name>
<accession>A0A921MU95</accession>
<keyword evidence="2" id="KW-0732">Signal</keyword>
<reference evidence="3" key="2">
    <citation type="submission" date="2021-09" db="EMBL/GenBank/DDBJ databases">
        <authorList>
            <person name="Gilroy R."/>
        </authorList>
    </citation>
    <scope>NUCLEOTIDE SEQUENCE</scope>
    <source>
        <strain evidence="3">ChiGjej5B5-22894</strain>
    </source>
</reference>
<feature type="signal peptide" evidence="2">
    <location>
        <begin position="1"/>
        <end position="24"/>
    </location>
</feature>
<comment type="caution">
    <text evidence="3">The sequence shown here is derived from an EMBL/GenBank/DDBJ whole genome shotgun (WGS) entry which is preliminary data.</text>
</comment>
<gene>
    <name evidence="3" type="ORF">K8V81_03465</name>
</gene>
<evidence type="ECO:0000313" key="3">
    <source>
        <dbReference type="EMBL" id="HJG90763.1"/>
    </source>
</evidence>
<dbReference type="PROSITE" id="PS51257">
    <property type="entry name" value="PROKAR_LIPOPROTEIN"/>
    <property type="match status" value="1"/>
</dbReference>
<sequence length="272" mass="27355">MAFSTRVRRYGAQLLTIGAVAVLAAGCGTGPALHGPATSGERSAGGEVQARATGGEDSAPAEGALPQDWSGTVSTQRFAPEDGSAYLAMLTLHGSQSATAMSAEEIEGTEFLAGTGAACEGTAELDGSAATCTFAAMDGSDTTRTAHVRMVSTGFDGTALLFGVSGQGAPDLPVAPGAEHALQVTAENDLSQVTDEDLAEDVTSAVMMGHSHDGELPADLTAECEVTDGGEHGMCEVTGTPDGGGDGTWYATAQSGFDGDRAAYLFTRLPQG</sequence>
<dbReference type="Proteomes" id="UP000742460">
    <property type="component" value="Unassembled WGS sequence"/>
</dbReference>
<dbReference type="EMBL" id="DYUE01000091">
    <property type="protein sequence ID" value="HJG90763.1"/>
    <property type="molecule type" value="Genomic_DNA"/>
</dbReference>
<feature type="region of interest" description="Disordered" evidence="1">
    <location>
        <begin position="34"/>
        <end position="74"/>
    </location>
</feature>
<organism evidence="3 4">
    <name type="scientific">Brachybacterium massiliense</name>
    <dbReference type="NCBI Taxonomy" id="1755098"/>
    <lineage>
        <taxon>Bacteria</taxon>
        <taxon>Bacillati</taxon>
        <taxon>Actinomycetota</taxon>
        <taxon>Actinomycetes</taxon>
        <taxon>Micrococcales</taxon>
        <taxon>Dermabacteraceae</taxon>
        <taxon>Brachybacterium</taxon>
    </lineage>
</organism>
<evidence type="ECO:0008006" key="5">
    <source>
        <dbReference type="Google" id="ProtNLM"/>
    </source>
</evidence>
<evidence type="ECO:0000256" key="2">
    <source>
        <dbReference type="SAM" id="SignalP"/>
    </source>
</evidence>
<evidence type="ECO:0000313" key="4">
    <source>
        <dbReference type="Proteomes" id="UP000742460"/>
    </source>
</evidence>
<protein>
    <recommendedName>
        <fullName evidence="5">Lipoprotein</fullName>
    </recommendedName>
</protein>